<dbReference type="KEGG" id="alj:G8D99_02630"/>
<evidence type="ECO:0000313" key="1">
    <source>
        <dbReference type="EMBL" id="QIO08023.1"/>
    </source>
</evidence>
<reference evidence="1 2" key="1">
    <citation type="submission" date="2020-03" db="EMBL/GenBank/DDBJ databases">
        <authorList>
            <person name="Zhu W."/>
        </authorList>
    </citation>
    <scope>NUCLEOTIDE SEQUENCE [LARGE SCALE GENOMIC DNA]</scope>
    <source>
        <strain evidence="1 2">185</strain>
    </source>
</reference>
<dbReference type="SUPFAM" id="SSF53448">
    <property type="entry name" value="Nucleotide-diphospho-sugar transferases"/>
    <property type="match status" value="1"/>
</dbReference>
<dbReference type="Proteomes" id="UP000501939">
    <property type="component" value="Chromosome"/>
</dbReference>
<dbReference type="Pfam" id="PF01501">
    <property type="entry name" value="Glyco_transf_8"/>
    <property type="match status" value="1"/>
</dbReference>
<dbReference type="InterPro" id="IPR029044">
    <property type="entry name" value="Nucleotide-diphossugar_trans"/>
</dbReference>
<dbReference type="GO" id="GO:0016757">
    <property type="term" value="F:glycosyltransferase activity"/>
    <property type="evidence" value="ECO:0007669"/>
    <property type="project" value="InterPro"/>
</dbReference>
<keyword evidence="1" id="KW-0808">Transferase</keyword>
<name>A0A6G8S216_9GAMM</name>
<evidence type="ECO:0000313" key="2">
    <source>
        <dbReference type="Proteomes" id="UP000501939"/>
    </source>
</evidence>
<dbReference type="Gene3D" id="3.90.550.10">
    <property type="entry name" value="Spore Coat Polysaccharide Biosynthesis Protein SpsA, Chain A"/>
    <property type="match status" value="1"/>
</dbReference>
<dbReference type="RefSeq" id="WP_166322367.1">
    <property type="nucleotide sequence ID" value="NZ_CP049916.1"/>
</dbReference>
<dbReference type="AlphaFoldDB" id="A0A6G8S216"/>
<keyword evidence="2" id="KW-1185">Reference proteome</keyword>
<organism evidence="1 2">
    <name type="scientific">Acinetobacter lanii</name>
    <dbReference type="NCBI Taxonomy" id="2715163"/>
    <lineage>
        <taxon>Bacteria</taxon>
        <taxon>Pseudomonadati</taxon>
        <taxon>Pseudomonadota</taxon>
        <taxon>Gammaproteobacteria</taxon>
        <taxon>Moraxellales</taxon>
        <taxon>Moraxellaceae</taxon>
        <taxon>Acinetobacter</taxon>
    </lineage>
</organism>
<dbReference type="EMBL" id="CP049916">
    <property type="protein sequence ID" value="QIO08023.1"/>
    <property type="molecule type" value="Genomic_DNA"/>
</dbReference>
<protein>
    <submittedName>
        <fullName evidence="1">Glycosyl transferase</fullName>
    </submittedName>
</protein>
<gene>
    <name evidence="1" type="ORF">G8D99_02630</name>
</gene>
<sequence length="299" mass="34615">MSLHNIKVFVGCDPNNCDLEQMMVLDYSIQKHSSSPVDIIWMQLSHDSSSFWFADAESKSGWRTEKWATPFSGFRWAIPAYCGYKGRAIYMDTDVIVLSDLNTLWRHPIEGNAVVAAKGGKSTARLCTCVWDCAKAKAVLPDIDRLKNDPDAHQNLMKKIKAHPELVQPYQDHYNCIDGEDLDISEIKILHYSDMGTQFSHKYSIPRLAKNDTQHWFDGEILEHPRQDLAQLFDQYYQEALDAGFKLEDYMIEPYGTFYKASQKKYKGNQVTRDTHQASWFKQLIQKFKPENKTFHLDD</sequence>
<dbReference type="InterPro" id="IPR002495">
    <property type="entry name" value="Glyco_trans_8"/>
</dbReference>
<proteinExistence type="predicted"/>
<accession>A0A6G8S216</accession>